<dbReference type="PROSITE" id="PS50943">
    <property type="entry name" value="HTH_CROC1"/>
    <property type="match status" value="1"/>
</dbReference>
<dbReference type="EMBL" id="SRLE01000007">
    <property type="protein sequence ID" value="TGD73499.1"/>
    <property type="molecule type" value="Genomic_DNA"/>
</dbReference>
<evidence type="ECO:0000313" key="2">
    <source>
        <dbReference type="EMBL" id="TGD73499.1"/>
    </source>
</evidence>
<dbReference type="InterPro" id="IPR010982">
    <property type="entry name" value="Lambda_DNA-bd_dom_sf"/>
</dbReference>
<dbReference type="Proteomes" id="UP000298050">
    <property type="component" value="Unassembled WGS sequence"/>
</dbReference>
<name>A0A4Z0M1U3_9GAMM</name>
<organism evidence="2 3">
    <name type="scientific">Mangrovimicrobium sediminis</name>
    <dbReference type="NCBI Taxonomy" id="2562682"/>
    <lineage>
        <taxon>Bacteria</taxon>
        <taxon>Pseudomonadati</taxon>
        <taxon>Pseudomonadota</taxon>
        <taxon>Gammaproteobacteria</taxon>
        <taxon>Cellvibrionales</taxon>
        <taxon>Halieaceae</taxon>
        <taxon>Mangrovimicrobium</taxon>
    </lineage>
</organism>
<dbReference type="InterPro" id="IPR001387">
    <property type="entry name" value="Cro/C1-type_HTH"/>
</dbReference>
<proteinExistence type="predicted"/>
<protein>
    <submittedName>
        <fullName evidence="2">XRE family transcriptional regulator</fullName>
    </submittedName>
</protein>
<comment type="caution">
    <text evidence="2">The sequence shown here is derived from an EMBL/GenBank/DDBJ whole genome shotgun (WGS) entry which is preliminary data.</text>
</comment>
<evidence type="ECO:0000313" key="3">
    <source>
        <dbReference type="Proteomes" id="UP000298050"/>
    </source>
</evidence>
<dbReference type="Gene3D" id="1.10.260.40">
    <property type="entry name" value="lambda repressor-like DNA-binding domains"/>
    <property type="match status" value="1"/>
</dbReference>
<sequence length="264" mass="30185">MAPQVLNIDTSGGRMSQVAALLETLKREMKAAGITYAMAGAQLGLSESSIKRLFSDQHLSLERLEQLCALVGLDITTLVRKMGEERKRIAMLSREQEREVAAHPKLLLVAICVLNRLSFDEIVATYTIGEHECIQLLARLDRLKIIDLLPNNRFRLVVDEDFRWIPDGPIQRFFRREVQPAFLDSNFTGSGEKLLFQSGMLSRAAMDTLQRRMEKLLAEFNEQHQADIELPLEQRFGCSILVAMRAWEFAYFSQFRRQPSAKQV</sequence>
<dbReference type="SUPFAM" id="SSF47413">
    <property type="entry name" value="lambda repressor-like DNA-binding domains"/>
    <property type="match status" value="1"/>
</dbReference>
<dbReference type="CDD" id="cd00093">
    <property type="entry name" value="HTH_XRE"/>
    <property type="match status" value="1"/>
</dbReference>
<dbReference type="SMART" id="SM00530">
    <property type="entry name" value="HTH_XRE"/>
    <property type="match status" value="1"/>
</dbReference>
<reference evidence="2 3" key="1">
    <citation type="submission" date="2019-04" db="EMBL/GenBank/DDBJ databases">
        <title>Taxonomy of novel Haliea sp. from mangrove soil of West Coast of India.</title>
        <authorList>
            <person name="Verma A."/>
            <person name="Kumar P."/>
            <person name="Krishnamurthi S."/>
        </authorList>
    </citation>
    <scope>NUCLEOTIDE SEQUENCE [LARGE SCALE GENOMIC DNA]</scope>
    <source>
        <strain evidence="2 3">SAOS-164</strain>
    </source>
</reference>
<gene>
    <name evidence="2" type="ORF">E4634_10740</name>
</gene>
<evidence type="ECO:0000259" key="1">
    <source>
        <dbReference type="PROSITE" id="PS50943"/>
    </source>
</evidence>
<dbReference type="Pfam" id="PF13560">
    <property type="entry name" value="HTH_31"/>
    <property type="match status" value="1"/>
</dbReference>
<dbReference type="GO" id="GO:0003677">
    <property type="term" value="F:DNA binding"/>
    <property type="evidence" value="ECO:0007669"/>
    <property type="project" value="InterPro"/>
</dbReference>
<accession>A0A4Z0M1U3</accession>
<dbReference type="OrthoDB" id="5298444at2"/>
<dbReference type="AlphaFoldDB" id="A0A4Z0M1U3"/>
<keyword evidence="3" id="KW-1185">Reference proteome</keyword>
<feature type="domain" description="HTH cro/C1-type" evidence="1">
    <location>
        <begin position="25"/>
        <end position="78"/>
    </location>
</feature>